<dbReference type="RefSeq" id="WP_124945528.1">
    <property type="nucleotide sequence ID" value="NZ_BHVT01000017.1"/>
</dbReference>
<proteinExistence type="inferred from homology"/>
<feature type="chain" id="PRO_5020954747" evidence="6">
    <location>
        <begin position="26"/>
        <end position="171"/>
    </location>
</feature>
<evidence type="ECO:0000256" key="3">
    <source>
        <dbReference type="ARBA" id="ARBA00022729"/>
    </source>
</evidence>
<dbReference type="Pfam" id="PF07813">
    <property type="entry name" value="LTXXQ"/>
    <property type="match status" value="1"/>
</dbReference>
<evidence type="ECO:0000256" key="5">
    <source>
        <dbReference type="SAM" id="MobiDB-lite"/>
    </source>
</evidence>
<dbReference type="EMBL" id="SMCO01000005">
    <property type="protein sequence ID" value="TCV87497.1"/>
    <property type="molecule type" value="Genomic_DNA"/>
</dbReference>
<dbReference type="Proteomes" id="UP000295367">
    <property type="component" value="Unassembled WGS sequence"/>
</dbReference>
<feature type="signal peptide" evidence="6">
    <location>
        <begin position="1"/>
        <end position="25"/>
    </location>
</feature>
<evidence type="ECO:0000313" key="7">
    <source>
        <dbReference type="EMBL" id="TCV87497.1"/>
    </source>
</evidence>
<evidence type="ECO:0000256" key="4">
    <source>
        <dbReference type="ARBA" id="ARBA00022764"/>
    </source>
</evidence>
<evidence type="ECO:0000256" key="1">
    <source>
        <dbReference type="ARBA" id="ARBA00004418"/>
    </source>
</evidence>
<evidence type="ECO:0000313" key="8">
    <source>
        <dbReference type="Proteomes" id="UP000295367"/>
    </source>
</evidence>
<feature type="region of interest" description="Disordered" evidence="5">
    <location>
        <begin position="141"/>
        <end position="171"/>
    </location>
</feature>
<dbReference type="InterPro" id="IPR052211">
    <property type="entry name" value="Cpx_auxiliary_protein"/>
</dbReference>
<dbReference type="InterPro" id="IPR012899">
    <property type="entry name" value="LTXXQ"/>
</dbReference>
<comment type="caution">
    <text evidence="7">The sequence shown here is derived from an EMBL/GenBank/DDBJ whole genome shotgun (WGS) entry which is preliminary data.</text>
</comment>
<dbReference type="GO" id="GO:0030288">
    <property type="term" value="C:outer membrane-bounded periplasmic space"/>
    <property type="evidence" value="ECO:0007669"/>
    <property type="project" value="TreeGrafter"/>
</dbReference>
<dbReference type="OrthoDB" id="8928345at2"/>
<protein>
    <submittedName>
        <fullName evidence="7">Spy/CpxP family protein refolding chaperone</fullName>
    </submittedName>
</protein>
<sequence length="171" mass="19677">MNYQNISRFLLISSMALGVSLPVSANTSTDKNPDCKSRYESHGHHEGFNDEGRSITHHMRNLNLTDEQKSKIKTLEQSNSQAMQEKFKALRETKMEIRKISMSGNYDEAKVKALAESDAKNMAELTVLHARTSNQIYQLLTPEQRKQMEEQRSKFESMQKGKRNPENMKPN</sequence>
<keyword evidence="4" id="KW-0574">Periplasm</keyword>
<accession>A0A4R3Y6N4</accession>
<dbReference type="AlphaFoldDB" id="A0A4R3Y6N4"/>
<evidence type="ECO:0000256" key="6">
    <source>
        <dbReference type="SAM" id="SignalP"/>
    </source>
</evidence>
<feature type="compositionally biased region" description="Basic and acidic residues" evidence="5">
    <location>
        <begin position="143"/>
        <end position="171"/>
    </location>
</feature>
<comment type="subcellular location">
    <subcellularLocation>
        <location evidence="1">Periplasm</location>
    </subcellularLocation>
</comment>
<dbReference type="PIRSF" id="PIRSF034445">
    <property type="entry name" value="CpxP_Spy"/>
    <property type="match status" value="1"/>
</dbReference>
<evidence type="ECO:0000256" key="2">
    <source>
        <dbReference type="ARBA" id="ARBA00008441"/>
    </source>
</evidence>
<comment type="similarity">
    <text evidence="2">Belongs to the CpxP/Spy family.</text>
</comment>
<feature type="region of interest" description="Disordered" evidence="5">
    <location>
        <begin position="23"/>
        <end position="52"/>
    </location>
</feature>
<name>A0A4R3Y6N4_9PROT</name>
<dbReference type="PANTHER" id="PTHR38102:SF1">
    <property type="entry name" value="PERIPLASMIC CHAPERONE SPY"/>
    <property type="match status" value="1"/>
</dbReference>
<organism evidence="7 8">
    <name type="scientific">Sulfurirhabdus autotrophica</name>
    <dbReference type="NCBI Taxonomy" id="1706046"/>
    <lineage>
        <taxon>Bacteria</taxon>
        <taxon>Pseudomonadati</taxon>
        <taxon>Pseudomonadota</taxon>
        <taxon>Betaproteobacteria</taxon>
        <taxon>Nitrosomonadales</taxon>
        <taxon>Sulfuricellaceae</taxon>
        <taxon>Sulfurirhabdus</taxon>
    </lineage>
</organism>
<reference evidence="7 8" key="1">
    <citation type="submission" date="2019-03" db="EMBL/GenBank/DDBJ databases">
        <title>Genomic Encyclopedia of Type Strains, Phase IV (KMG-IV): sequencing the most valuable type-strain genomes for metagenomic binning, comparative biology and taxonomic classification.</title>
        <authorList>
            <person name="Goeker M."/>
        </authorList>
    </citation>
    <scope>NUCLEOTIDE SEQUENCE [LARGE SCALE GENOMIC DNA]</scope>
    <source>
        <strain evidence="7 8">DSM 100309</strain>
    </source>
</reference>
<keyword evidence="8" id="KW-1185">Reference proteome</keyword>
<dbReference type="Gene3D" id="1.20.120.1490">
    <property type="match status" value="1"/>
</dbReference>
<dbReference type="GO" id="GO:0051082">
    <property type="term" value="F:unfolded protein binding"/>
    <property type="evidence" value="ECO:0007669"/>
    <property type="project" value="TreeGrafter"/>
</dbReference>
<feature type="compositionally biased region" description="Basic and acidic residues" evidence="5">
    <location>
        <begin position="31"/>
        <end position="52"/>
    </location>
</feature>
<gene>
    <name evidence="7" type="ORF">EDC63_105166</name>
</gene>
<keyword evidence="3 6" id="KW-0732">Signal</keyword>
<dbReference type="PANTHER" id="PTHR38102">
    <property type="entry name" value="PERIPLASMIC CHAPERONE SPY"/>
    <property type="match status" value="1"/>
</dbReference>
<dbReference type="CDD" id="cd09916">
    <property type="entry name" value="CpxP_like"/>
    <property type="match status" value="1"/>
</dbReference>